<dbReference type="Proteomes" id="UP001333710">
    <property type="component" value="Chromosome"/>
</dbReference>
<protein>
    <submittedName>
        <fullName evidence="1">Uncharacterized protein</fullName>
    </submittedName>
</protein>
<dbReference type="KEGG" id="pmaw:MACH26_08960"/>
<keyword evidence="2" id="KW-1185">Reference proteome</keyword>
<reference evidence="1" key="1">
    <citation type="submission" date="2023-01" db="EMBL/GenBank/DDBJ databases">
        <title>Complete genome sequence of Planctobacterium marinum strain Dej080120_11.</title>
        <authorList>
            <person name="Ueki S."/>
            <person name="Maruyama F."/>
        </authorList>
    </citation>
    <scope>NUCLEOTIDE SEQUENCE</scope>
    <source>
        <strain evidence="1">Dej080120_11</strain>
    </source>
</reference>
<proteinExistence type="predicted"/>
<dbReference type="EMBL" id="AP027272">
    <property type="protein sequence ID" value="BDX05375.1"/>
    <property type="molecule type" value="Genomic_DNA"/>
</dbReference>
<organism evidence="1 2">
    <name type="scientific">Planctobacterium marinum</name>
    <dbReference type="NCBI Taxonomy" id="1631968"/>
    <lineage>
        <taxon>Bacteria</taxon>
        <taxon>Pseudomonadati</taxon>
        <taxon>Pseudomonadota</taxon>
        <taxon>Gammaproteobacteria</taxon>
        <taxon>Alteromonadales</taxon>
        <taxon>Alteromonadaceae</taxon>
        <taxon>Planctobacterium</taxon>
    </lineage>
</organism>
<name>A0AA48KTH0_9ALTE</name>
<evidence type="ECO:0000313" key="1">
    <source>
        <dbReference type="EMBL" id="BDX05375.1"/>
    </source>
</evidence>
<sequence>MNRDFPEPEPPEIAITLVSRLIIGKQDSFRQDYQRSEKMPAIMLDLAQIIAISPVKPDHVVEFFGGGGELIAD</sequence>
<gene>
    <name evidence="1" type="ORF">MACH26_08960</name>
</gene>
<accession>A0AA48KTH0</accession>
<evidence type="ECO:0000313" key="2">
    <source>
        <dbReference type="Proteomes" id="UP001333710"/>
    </source>
</evidence>
<dbReference type="AlphaFoldDB" id="A0AA48KTH0"/>